<dbReference type="GO" id="GO:0005773">
    <property type="term" value="C:vacuole"/>
    <property type="evidence" value="ECO:0007669"/>
    <property type="project" value="TreeGrafter"/>
</dbReference>
<evidence type="ECO:0000256" key="5">
    <source>
        <dbReference type="ARBA" id="ARBA00022801"/>
    </source>
</evidence>
<dbReference type="InterPro" id="IPR029058">
    <property type="entry name" value="AB_hydrolase_fold"/>
</dbReference>
<evidence type="ECO:0000256" key="7">
    <source>
        <dbReference type="ARBA" id="ARBA00023180"/>
    </source>
</evidence>
<dbReference type="PANTHER" id="PTHR11802">
    <property type="entry name" value="SERINE PROTEASE FAMILY S10 SERINE CARBOXYPEPTIDASE"/>
    <property type="match status" value="1"/>
</dbReference>
<evidence type="ECO:0000256" key="2">
    <source>
        <dbReference type="ARBA" id="ARBA00022525"/>
    </source>
</evidence>
<dbReference type="GO" id="GO:0006508">
    <property type="term" value="P:proteolysis"/>
    <property type="evidence" value="ECO:0007669"/>
    <property type="project" value="UniProtKB-KW"/>
</dbReference>
<dbReference type="PROSITE" id="PS00131">
    <property type="entry name" value="CARBOXYPEPT_SER_SER"/>
    <property type="match status" value="1"/>
</dbReference>
<dbReference type="SUPFAM" id="SSF53474">
    <property type="entry name" value="alpha/beta-Hydrolases"/>
    <property type="match status" value="1"/>
</dbReference>
<dbReference type="InterPro" id="IPR018202">
    <property type="entry name" value="Ser_caboxypep_ser_AS"/>
</dbReference>
<dbReference type="Gene3D" id="3.40.50.1820">
    <property type="entry name" value="alpha/beta hydrolase"/>
    <property type="match status" value="1"/>
</dbReference>
<dbReference type="Proteomes" id="UP000886520">
    <property type="component" value="Chromosome 14"/>
</dbReference>
<dbReference type="Gene3D" id="3.40.50.11320">
    <property type="match status" value="1"/>
</dbReference>
<protein>
    <recommendedName>
        <fullName evidence="8">Carboxypeptidase</fullName>
        <ecNumber evidence="8">3.4.16.-</ecNumber>
    </recommendedName>
</protein>
<dbReference type="GO" id="GO:0004185">
    <property type="term" value="F:serine-type carboxypeptidase activity"/>
    <property type="evidence" value="ECO:0007669"/>
    <property type="project" value="UniProtKB-UniRule"/>
</dbReference>
<dbReference type="InterPro" id="IPR001563">
    <property type="entry name" value="Peptidase_S10"/>
</dbReference>
<reference evidence="9" key="1">
    <citation type="submission" date="2021-01" db="EMBL/GenBank/DDBJ databases">
        <title>Adiantum capillus-veneris genome.</title>
        <authorList>
            <person name="Fang Y."/>
            <person name="Liao Q."/>
        </authorList>
    </citation>
    <scope>NUCLEOTIDE SEQUENCE</scope>
    <source>
        <strain evidence="9">H3</strain>
        <tissue evidence="9">Leaf</tissue>
    </source>
</reference>
<dbReference type="EC" id="3.4.16.-" evidence="8"/>
<dbReference type="FunFam" id="3.40.50.11320:FF:000002">
    <property type="entry name" value="Carboxypeptidase"/>
    <property type="match status" value="1"/>
</dbReference>
<accession>A0A9D4UN13</accession>
<name>A0A9D4UN13_ADICA</name>
<dbReference type="OrthoDB" id="443318at2759"/>
<evidence type="ECO:0000256" key="8">
    <source>
        <dbReference type="RuleBase" id="RU361156"/>
    </source>
</evidence>
<dbReference type="Pfam" id="PF00450">
    <property type="entry name" value="Peptidase_S10"/>
    <property type="match status" value="1"/>
</dbReference>
<keyword evidence="4" id="KW-0732">Signal</keyword>
<sequence length="711" mass="79361">MFTRWMLNTFLQEGHAVLDCFARADTMRPVLRDCESWQGASSDAPRGSFMSRFSPILLPHDLVSFLALGVFVLGRILQFTGSIPADILVVSVFSVLPILQEKRAQLKLRRVLQAFRFNPTVQKLFIQTAPIPQKLACRAGRTLEELLIIPFLTLFLLYRHIYSTQICLEFLIIVFNYAILNIISQPCRYILYIKDSLPTNSDSAVAIEFGFYFISLNSMVKLSSAGTGKKMWSCMVVALVWGSMSECVRGQEQRDEFTLARERDRVISLPGQPPNVEFAQYAGYVTVNASHGRALFYWFFEANSAESASKPLLLWLNGGPGCSSVGYGAAEEIGPFRVNSDGASVSFNKHAWNMETNVLFVESPAGVGFSYSNTTSDYENFGDAQTALDAYAFLVGWFERFPQYKTHDFYIAGESYAGHYVPQLAYLISQMNGASQSNIQIRLKGILIGNALVDDLLDMTGLVDYAWSHAVVSDSFYHNVSQACDFSTTNWSSECVSLLSSLFSQYRPINIYDIFSDVCVPSVLKTHRLKDLSMTSSRLGRSMSFKPEMDKKIPNGGAGEADPCLDNHVAMYLNRLDVQQALHANTTGVPYEWTGCSDQISSWDDSPITMLPILKDLMARGLRVWMFSGDTDGRIPVLSSRYSIGALKLPVLVSWYPWYHNNQVAGWSEVYANLTFASVRGAGHMVATYQPERAFALFSTFLKGGSLPALK</sequence>
<dbReference type="FunFam" id="3.40.50.12670:FF:000002">
    <property type="entry name" value="Carboxypeptidase"/>
    <property type="match status" value="1"/>
</dbReference>
<comment type="similarity">
    <text evidence="1 8">Belongs to the peptidase S10 family.</text>
</comment>
<dbReference type="PANTHER" id="PTHR11802:SF470">
    <property type="entry name" value="CARBOXYPEPTIDASE"/>
    <property type="match status" value="1"/>
</dbReference>
<keyword evidence="2" id="KW-0964">Secreted</keyword>
<comment type="caution">
    <text evidence="9">The sequence shown here is derived from an EMBL/GenBank/DDBJ whole genome shotgun (WGS) entry which is preliminary data.</text>
</comment>
<keyword evidence="6" id="KW-1015">Disulfide bond</keyword>
<dbReference type="PRINTS" id="PR00724">
    <property type="entry name" value="CRBOXYPTASEC"/>
</dbReference>
<dbReference type="EMBL" id="JABFUD020000014">
    <property type="protein sequence ID" value="KAI5070293.1"/>
    <property type="molecule type" value="Genomic_DNA"/>
</dbReference>
<evidence type="ECO:0000256" key="1">
    <source>
        <dbReference type="ARBA" id="ARBA00009431"/>
    </source>
</evidence>
<evidence type="ECO:0000313" key="9">
    <source>
        <dbReference type="EMBL" id="KAI5070293.1"/>
    </source>
</evidence>
<evidence type="ECO:0000256" key="3">
    <source>
        <dbReference type="ARBA" id="ARBA00022645"/>
    </source>
</evidence>
<keyword evidence="5 8" id="KW-0378">Hydrolase</keyword>
<evidence type="ECO:0000256" key="6">
    <source>
        <dbReference type="ARBA" id="ARBA00023157"/>
    </source>
</evidence>
<keyword evidence="3 8" id="KW-0121">Carboxypeptidase</keyword>
<keyword evidence="8" id="KW-0645">Protease</keyword>
<keyword evidence="10" id="KW-1185">Reference proteome</keyword>
<evidence type="ECO:0000256" key="4">
    <source>
        <dbReference type="ARBA" id="ARBA00022729"/>
    </source>
</evidence>
<dbReference type="FunFam" id="3.40.50.1820:FF:000013">
    <property type="entry name" value="Carboxypeptidase"/>
    <property type="match status" value="1"/>
</dbReference>
<gene>
    <name evidence="9" type="ORF">GOP47_0014636</name>
</gene>
<proteinExistence type="inferred from homology"/>
<organism evidence="9 10">
    <name type="scientific">Adiantum capillus-veneris</name>
    <name type="common">Maidenhair fern</name>
    <dbReference type="NCBI Taxonomy" id="13818"/>
    <lineage>
        <taxon>Eukaryota</taxon>
        <taxon>Viridiplantae</taxon>
        <taxon>Streptophyta</taxon>
        <taxon>Embryophyta</taxon>
        <taxon>Tracheophyta</taxon>
        <taxon>Polypodiopsida</taxon>
        <taxon>Polypodiidae</taxon>
        <taxon>Polypodiales</taxon>
        <taxon>Pteridineae</taxon>
        <taxon>Pteridaceae</taxon>
        <taxon>Vittarioideae</taxon>
        <taxon>Adiantum</taxon>
    </lineage>
</organism>
<keyword evidence="7" id="KW-0325">Glycoprotein</keyword>
<dbReference type="AlphaFoldDB" id="A0A9D4UN13"/>
<dbReference type="Gene3D" id="6.10.250.940">
    <property type="match status" value="1"/>
</dbReference>
<evidence type="ECO:0000313" key="10">
    <source>
        <dbReference type="Proteomes" id="UP000886520"/>
    </source>
</evidence>